<dbReference type="InterPro" id="IPR039420">
    <property type="entry name" value="WalR-like"/>
</dbReference>
<keyword evidence="4" id="KW-1185">Reference proteome</keyword>
<dbReference type="CDD" id="cd06170">
    <property type="entry name" value="LuxR_C_like"/>
    <property type="match status" value="1"/>
</dbReference>
<dbReference type="SUPFAM" id="SSF46894">
    <property type="entry name" value="C-terminal effector domain of the bipartite response regulators"/>
    <property type="match status" value="1"/>
</dbReference>
<accession>A0ABY4B0L0</accession>
<gene>
    <name evidence="3" type="ORF">MTP13_07440</name>
</gene>
<dbReference type="Proteomes" id="UP000831304">
    <property type="component" value="Chromosome"/>
</dbReference>
<proteinExistence type="predicted"/>
<evidence type="ECO:0000313" key="4">
    <source>
        <dbReference type="Proteomes" id="UP000831304"/>
    </source>
</evidence>
<evidence type="ECO:0000313" key="3">
    <source>
        <dbReference type="EMBL" id="UOE27603.1"/>
    </source>
</evidence>
<dbReference type="EMBL" id="CP094533">
    <property type="protein sequence ID" value="UOE27603.1"/>
    <property type="molecule type" value="Genomic_DNA"/>
</dbReference>
<dbReference type="RefSeq" id="WP_243570433.1">
    <property type="nucleotide sequence ID" value="NZ_BAAARD010000001.1"/>
</dbReference>
<keyword evidence="1" id="KW-0238">DNA-binding</keyword>
<dbReference type="PANTHER" id="PTHR43214">
    <property type="entry name" value="TWO-COMPONENT RESPONSE REGULATOR"/>
    <property type="match status" value="1"/>
</dbReference>
<feature type="domain" description="HTH luxR-type" evidence="2">
    <location>
        <begin position="130"/>
        <end position="195"/>
    </location>
</feature>
<reference evidence="3 4" key="1">
    <citation type="submission" date="2022-03" db="EMBL/GenBank/DDBJ databases">
        <title>Agromyces sp. isolated from the gut of P. brevitarsis seulensis larvae.</title>
        <authorList>
            <person name="Won M."/>
            <person name="Kwon S.-W."/>
        </authorList>
    </citation>
    <scope>NUCLEOTIDE SEQUENCE [LARGE SCALE GENOMIC DNA]</scope>
    <source>
        <strain evidence="3 4">KACC 16215</strain>
    </source>
</reference>
<dbReference type="SMART" id="SM00421">
    <property type="entry name" value="HTH_LUXR"/>
    <property type="match status" value="1"/>
</dbReference>
<name>A0ABY4B0L0_9MICO</name>
<protein>
    <submittedName>
        <fullName evidence="3">LuxR C-terminal-related transcriptional regulator</fullName>
    </submittedName>
</protein>
<evidence type="ECO:0000256" key="1">
    <source>
        <dbReference type="ARBA" id="ARBA00023125"/>
    </source>
</evidence>
<dbReference type="PANTHER" id="PTHR43214:SF42">
    <property type="entry name" value="TRANSCRIPTIONAL REGULATORY PROTEIN DESR"/>
    <property type="match status" value="1"/>
</dbReference>
<evidence type="ECO:0000259" key="2">
    <source>
        <dbReference type="PROSITE" id="PS50043"/>
    </source>
</evidence>
<dbReference type="InterPro" id="IPR000792">
    <property type="entry name" value="Tscrpt_reg_LuxR_C"/>
</dbReference>
<dbReference type="Gene3D" id="1.10.10.10">
    <property type="entry name" value="Winged helix-like DNA-binding domain superfamily/Winged helix DNA-binding domain"/>
    <property type="match status" value="1"/>
</dbReference>
<sequence>MDDARPRQILVVSTRSLFRAGVRALLAAVEVDRLVDAAHQKVVTRSLGQAYRSVAVVDLGSRWVRDATAGIPSLLRHPDGVEVIAVASSRTTDPEVPVKHPRLTLVASDVDLAVLIRAVERGFGDAPSGSLTQGVELTPRQRDVLLLVAGARSNKEISQQLSIAPGTVKRHLNDVFTVLEARSRIDAVNRARSLGLI</sequence>
<dbReference type="InterPro" id="IPR016032">
    <property type="entry name" value="Sig_transdc_resp-reg_C-effctor"/>
</dbReference>
<dbReference type="PRINTS" id="PR00038">
    <property type="entry name" value="HTHLUXR"/>
</dbReference>
<dbReference type="Pfam" id="PF00196">
    <property type="entry name" value="GerE"/>
    <property type="match status" value="1"/>
</dbReference>
<organism evidence="3 4">
    <name type="scientific">Agromyces soli</name>
    <dbReference type="NCBI Taxonomy" id="659012"/>
    <lineage>
        <taxon>Bacteria</taxon>
        <taxon>Bacillati</taxon>
        <taxon>Actinomycetota</taxon>
        <taxon>Actinomycetes</taxon>
        <taxon>Micrococcales</taxon>
        <taxon>Microbacteriaceae</taxon>
        <taxon>Agromyces</taxon>
    </lineage>
</organism>
<dbReference type="InterPro" id="IPR036388">
    <property type="entry name" value="WH-like_DNA-bd_sf"/>
</dbReference>
<dbReference type="PROSITE" id="PS50043">
    <property type="entry name" value="HTH_LUXR_2"/>
    <property type="match status" value="1"/>
</dbReference>